<dbReference type="Pfam" id="PF21999">
    <property type="entry name" value="IMS_HHH_1"/>
    <property type="match status" value="1"/>
</dbReference>
<dbReference type="InterPro" id="IPR043128">
    <property type="entry name" value="Rev_trsase/Diguanyl_cyclase"/>
</dbReference>
<evidence type="ECO:0000256" key="6">
    <source>
        <dbReference type="ARBA" id="ARBA00022695"/>
    </source>
</evidence>
<keyword evidence="9 15" id="KW-0227">DNA damage</keyword>
<dbReference type="GO" id="GO:0009432">
    <property type="term" value="P:SOS response"/>
    <property type="evidence" value="ECO:0007669"/>
    <property type="project" value="TreeGrafter"/>
</dbReference>
<evidence type="ECO:0000256" key="3">
    <source>
        <dbReference type="ARBA" id="ARBA00022457"/>
    </source>
</evidence>
<dbReference type="Proteomes" id="UP000218332">
    <property type="component" value="Unassembled WGS sequence"/>
</dbReference>
<evidence type="ECO:0000313" key="18">
    <source>
        <dbReference type="Proteomes" id="UP000218332"/>
    </source>
</evidence>
<dbReference type="Gene3D" id="3.40.1170.60">
    <property type="match status" value="1"/>
</dbReference>
<dbReference type="AlphaFoldDB" id="A0A2A2I844"/>
<keyword evidence="7 15" id="KW-0235">DNA replication</keyword>
<dbReference type="GO" id="GO:0000287">
    <property type="term" value="F:magnesium ion binding"/>
    <property type="evidence" value="ECO:0007669"/>
    <property type="project" value="UniProtKB-UniRule"/>
</dbReference>
<evidence type="ECO:0000256" key="12">
    <source>
        <dbReference type="ARBA" id="ARBA00023125"/>
    </source>
</evidence>
<comment type="catalytic activity">
    <reaction evidence="14 15">
        <text>DNA(n) + a 2'-deoxyribonucleoside 5'-triphosphate = DNA(n+1) + diphosphate</text>
        <dbReference type="Rhea" id="RHEA:22508"/>
        <dbReference type="Rhea" id="RHEA-COMP:17339"/>
        <dbReference type="Rhea" id="RHEA-COMP:17340"/>
        <dbReference type="ChEBI" id="CHEBI:33019"/>
        <dbReference type="ChEBI" id="CHEBI:61560"/>
        <dbReference type="ChEBI" id="CHEBI:173112"/>
        <dbReference type="EC" id="2.7.7.7"/>
    </reaction>
</comment>
<dbReference type="InterPro" id="IPR022880">
    <property type="entry name" value="DNApol_IV"/>
</dbReference>
<keyword evidence="8 15" id="KW-0479">Metal-binding</keyword>
<dbReference type="InterPro" id="IPR053848">
    <property type="entry name" value="IMS_HHH_1"/>
</dbReference>
<keyword evidence="11 15" id="KW-0239">DNA-directed DNA polymerase</keyword>
<dbReference type="SUPFAM" id="SSF56672">
    <property type="entry name" value="DNA/RNA polymerases"/>
    <property type="match status" value="1"/>
</dbReference>
<dbReference type="InterPro" id="IPR036775">
    <property type="entry name" value="DNA_pol_Y-fam_lit_finger_sf"/>
</dbReference>
<evidence type="ECO:0000256" key="9">
    <source>
        <dbReference type="ARBA" id="ARBA00022763"/>
    </source>
</evidence>
<comment type="caution">
    <text evidence="17">The sequence shown here is derived from an EMBL/GenBank/DDBJ whole genome shotgun (WGS) entry which is preliminary data.</text>
</comment>
<dbReference type="GO" id="GO:0006261">
    <property type="term" value="P:DNA-templated DNA replication"/>
    <property type="evidence" value="ECO:0007669"/>
    <property type="project" value="UniProtKB-UniRule"/>
</dbReference>
<reference evidence="17 18" key="1">
    <citation type="submission" date="2017-07" db="EMBL/GenBank/DDBJ databases">
        <title>Tamlnaduibacter salinus (Mi-7) genome sequencing.</title>
        <authorList>
            <person name="Verma A."/>
            <person name="Krishnamurthi S."/>
        </authorList>
    </citation>
    <scope>NUCLEOTIDE SEQUENCE [LARGE SCALE GENOMIC DNA]</scope>
    <source>
        <strain evidence="17 18">Mi-7</strain>
    </source>
</reference>
<evidence type="ECO:0000259" key="16">
    <source>
        <dbReference type="PROSITE" id="PS50173"/>
    </source>
</evidence>
<dbReference type="GO" id="GO:0006281">
    <property type="term" value="P:DNA repair"/>
    <property type="evidence" value="ECO:0007669"/>
    <property type="project" value="UniProtKB-UniRule"/>
</dbReference>
<dbReference type="EMBL" id="NMPM01000008">
    <property type="protein sequence ID" value="PAV27223.1"/>
    <property type="molecule type" value="Genomic_DNA"/>
</dbReference>
<dbReference type="Gene3D" id="3.30.1490.100">
    <property type="entry name" value="DNA polymerase, Y-family, little finger domain"/>
    <property type="match status" value="1"/>
</dbReference>
<dbReference type="HAMAP" id="MF_01113">
    <property type="entry name" value="DNApol_IV"/>
    <property type="match status" value="1"/>
</dbReference>
<evidence type="ECO:0000256" key="2">
    <source>
        <dbReference type="ARBA" id="ARBA00010945"/>
    </source>
</evidence>
<feature type="site" description="Substrate discrimination" evidence="15">
    <location>
        <position position="22"/>
    </location>
</feature>
<comment type="similarity">
    <text evidence="2 15">Belongs to the DNA polymerase type-Y family.</text>
</comment>
<evidence type="ECO:0000256" key="13">
    <source>
        <dbReference type="ARBA" id="ARBA00023204"/>
    </source>
</evidence>
<keyword evidence="10 15" id="KW-0460">Magnesium</keyword>
<organism evidence="17 18">
    <name type="scientific">Tamilnaduibacter salinus</name>
    <dbReference type="NCBI Taxonomy" id="1484056"/>
    <lineage>
        <taxon>Bacteria</taxon>
        <taxon>Pseudomonadati</taxon>
        <taxon>Pseudomonadota</taxon>
        <taxon>Gammaproteobacteria</taxon>
        <taxon>Pseudomonadales</taxon>
        <taxon>Marinobacteraceae</taxon>
        <taxon>Tamilnaduibacter</taxon>
    </lineage>
</organism>
<dbReference type="InterPro" id="IPR017961">
    <property type="entry name" value="DNA_pol_Y-fam_little_finger"/>
</dbReference>
<evidence type="ECO:0000313" key="17">
    <source>
        <dbReference type="EMBL" id="PAV27223.1"/>
    </source>
</evidence>
<evidence type="ECO:0000256" key="8">
    <source>
        <dbReference type="ARBA" id="ARBA00022723"/>
    </source>
</evidence>
<dbReference type="Gene3D" id="1.10.150.20">
    <property type="entry name" value="5' to 3' exonuclease, C-terminal subdomain"/>
    <property type="match status" value="1"/>
</dbReference>
<keyword evidence="5 15" id="KW-0808">Transferase</keyword>
<evidence type="ECO:0000256" key="7">
    <source>
        <dbReference type="ARBA" id="ARBA00022705"/>
    </source>
</evidence>
<dbReference type="RefSeq" id="WP_095609767.1">
    <property type="nucleotide sequence ID" value="NZ_NMPM01000008.1"/>
</dbReference>
<comment type="subunit">
    <text evidence="15">Monomer.</text>
</comment>
<evidence type="ECO:0000256" key="14">
    <source>
        <dbReference type="ARBA" id="ARBA00049244"/>
    </source>
</evidence>
<name>A0A2A2I844_9GAMM</name>
<dbReference type="GO" id="GO:0042276">
    <property type="term" value="P:error-prone translesion synthesis"/>
    <property type="evidence" value="ECO:0007669"/>
    <property type="project" value="TreeGrafter"/>
</dbReference>
<comment type="subcellular location">
    <subcellularLocation>
        <location evidence="1 15">Cytoplasm</location>
    </subcellularLocation>
</comment>
<feature type="binding site" evidence="15">
    <location>
        <position position="17"/>
    </location>
    <ligand>
        <name>Mg(2+)</name>
        <dbReference type="ChEBI" id="CHEBI:18420"/>
    </ligand>
</feature>
<feature type="binding site" evidence="15">
    <location>
        <position position="111"/>
    </location>
    <ligand>
        <name>Mg(2+)</name>
        <dbReference type="ChEBI" id="CHEBI:18420"/>
    </ligand>
</feature>
<evidence type="ECO:0000256" key="10">
    <source>
        <dbReference type="ARBA" id="ARBA00022842"/>
    </source>
</evidence>
<comment type="cofactor">
    <cofactor evidence="15">
        <name>Mg(2+)</name>
        <dbReference type="ChEBI" id="CHEBI:18420"/>
    </cofactor>
    <text evidence="15">Binds 2 magnesium ions per subunit.</text>
</comment>
<dbReference type="PROSITE" id="PS50173">
    <property type="entry name" value="UMUC"/>
    <property type="match status" value="1"/>
</dbReference>
<evidence type="ECO:0000256" key="5">
    <source>
        <dbReference type="ARBA" id="ARBA00022679"/>
    </source>
</evidence>
<evidence type="ECO:0000256" key="1">
    <source>
        <dbReference type="ARBA" id="ARBA00004496"/>
    </source>
</evidence>
<dbReference type="InterPro" id="IPR050116">
    <property type="entry name" value="DNA_polymerase-Y"/>
</dbReference>
<dbReference type="Pfam" id="PF11799">
    <property type="entry name" value="IMS_C"/>
    <property type="match status" value="1"/>
</dbReference>
<evidence type="ECO:0000256" key="11">
    <source>
        <dbReference type="ARBA" id="ARBA00022932"/>
    </source>
</evidence>
<comment type="function">
    <text evidence="15">Poorly processive, error-prone DNA polymerase involved in untargeted mutagenesis. Copies undamaged DNA at stalled replication forks, which arise in vivo from mismatched or misaligned primer ends. These misaligned primers can be extended by PolIV. Exhibits no 3'-5' exonuclease (proofreading) activity. May be involved in translesional synthesis, in conjunction with the beta clamp from PolIII.</text>
</comment>
<dbReference type="GO" id="GO:0003684">
    <property type="term" value="F:damaged DNA binding"/>
    <property type="evidence" value="ECO:0007669"/>
    <property type="project" value="InterPro"/>
</dbReference>
<dbReference type="GO" id="GO:0003887">
    <property type="term" value="F:DNA-directed DNA polymerase activity"/>
    <property type="evidence" value="ECO:0007669"/>
    <property type="project" value="UniProtKB-UniRule"/>
</dbReference>
<feature type="domain" description="UmuC" evidence="16">
    <location>
        <begin position="13"/>
        <end position="193"/>
    </location>
</feature>
<keyword evidence="6 15" id="KW-0548">Nucleotidyltransferase</keyword>
<dbReference type="SUPFAM" id="SSF100879">
    <property type="entry name" value="Lesion bypass DNA polymerase (Y-family), little finger domain"/>
    <property type="match status" value="1"/>
</dbReference>
<sequence>MATSEDSGRPRKIIHLDCDCFYAAVEMRDDPTLRQVPLAVGGAGGRGVVTTCNYLAREYGIRSAMPGSEARRRCPHLVTVPTDMPRYKAVSKQVMTLFRELTDRLEPLSLDEAFLDVTDVTDHHGSATLMAEYLRERVRREIGITVSAGVAPNKFLAKVASDWNKPDGLHVVTPDDVPAFVQALSVDRLFGVGPVTARRLKEMNVSTCGDLQAVAPDRLVAAFGKQGIRLHEMAYGRDDRPVVVTRQAKSVSVERTFDRDLPDYPACESMLATLAEDLRNRLARRPRERPIHKLFIKIRYSDFSTHTLERVRPDVQAPEGDDFRPLLDAIYPDDARPVRLLGLGVRFREDHAPRQQLSLF</sequence>
<feature type="active site" evidence="15">
    <location>
        <position position="112"/>
    </location>
</feature>
<evidence type="ECO:0000256" key="4">
    <source>
        <dbReference type="ARBA" id="ARBA00022490"/>
    </source>
</evidence>
<dbReference type="InterPro" id="IPR001126">
    <property type="entry name" value="UmuC"/>
</dbReference>
<dbReference type="PANTHER" id="PTHR11076">
    <property type="entry name" value="DNA REPAIR POLYMERASE UMUC / TRANSFERASE FAMILY MEMBER"/>
    <property type="match status" value="1"/>
</dbReference>
<protein>
    <recommendedName>
        <fullName evidence="15">DNA polymerase IV</fullName>
        <shortName evidence="15">Pol IV</shortName>
        <ecNumber evidence="15">2.7.7.7</ecNumber>
    </recommendedName>
</protein>
<evidence type="ECO:0000256" key="15">
    <source>
        <dbReference type="HAMAP-Rule" id="MF_01113"/>
    </source>
</evidence>
<dbReference type="Gene3D" id="3.30.70.270">
    <property type="match status" value="1"/>
</dbReference>
<dbReference type="InterPro" id="IPR043502">
    <property type="entry name" value="DNA/RNA_pol_sf"/>
</dbReference>
<dbReference type="Pfam" id="PF00817">
    <property type="entry name" value="IMS"/>
    <property type="match status" value="1"/>
</dbReference>
<keyword evidence="12 15" id="KW-0238">DNA-binding</keyword>
<dbReference type="EC" id="2.7.7.7" evidence="15"/>
<proteinExistence type="inferred from homology"/>
<dbReference type="GO" id="GO:0005829">
    <property type="term" value="C:cytosol"/>
    <property type="evidence" value="ECO:0007669"/>
    <property type="project" value="TreeGrafter"/>
</dbReference>
<gene>
    <name evidence="15" type="primary">dinB</name>
    <name evidence="17" type="ORF">CF392_01870</name>
</gene>
<keyword evidence="3 15" id="KW-0515">Mutator protein</keyword>
<dbReference type="NCBIfam" id="NF002677">
    <property type="entry name" value="PRK02406.1"/>
    <property type="match status" value="1"/>
</dbReference>
<keyword evidence="18" id="KW-1185">Reference proteome</keyword>
<accession>A0A2A2I844</accession>
<dbReference type="CDD" id="cd03586">
    <property type="entry name" value="PolY_Pol_IV_kappa"/>
    <property type="match status" value="1"/>
</dbReference>
<keyword evidence="4 15" id="KW-0963">Cytoplasm</keyword>
<dbReference type="PANTHER" id="PTHR11076:SF33">
    <property type="entry name" value="DNA POLYMERASE KAPPA"/>
    <property type="match status" value="1"/>
</dbReference>
<keyword evidence="13 15" id="KW-0234">DNA repair</keyword>